<gene>
    <name evidence="4" type="ordered locus">PSMK_06280</name>
</gene>
<evidence type="ECO:0000256" key="2">
    <source>
        <dbReference type="SAM" id="SignalP"/>
    </source>
</evidence>
<feature type="region of interest" description="Disordered" evidence="1">
    <location>
        <begin position="13"/>
        <end position="91"/>
    </location>
</feature>
<dbReference type="SUPFAM" id="SSF53300">
    <property type="entry name" value="vWA-like"/>
    <property type="match status" value="1"/>
</dbReference>
<evidence type="ECO:0000259" key="3">
    <source>
        <dbReference type="PROSITE" id="PS50234"/>
    </source>
</evidence>
<reference evidence="4" key="1">
    <citation type="submission" date="2012-02" db="EMBL/GenBank/DDBJ databases">
        <title>Complete genome sequence of Phycisphaera mikurensis NBRC 102666.</title>
        <authorList>
            <person name="Ankai A."/>
            <person name="Hosoyama A."/>
            <person name="Terui Y."/>
            <person name="Sekine M."/>
            <person name="Fukai R."/>
            <person name="Kato Y."/>
            <person name="Nakamura S."/>
            <person name="Yamada-Narita S."/>
            <person name="Kawakoshi A."/>
            <person name="Fukunaga Y."/>
            <person name="Yamazaki S."/>
            <person name="Fujita N."/>
        </authorList>
    </citation>
    <scope>NUCLEOTIDE SEQUENCE [LARGE SCALE GENOMIC DNA]</scope>
    <source>
        <strain evidence="4">NBRC 102666</strain>
    </source>
</reference>
<feature type="compositionally biased region" description="Basic and acidic residues" evidence="1">
    <location>
        <begin position="45"/>
        <end position="68"/>
    </location>
</feature>
<feature type="compositionally biased region" description="Low complexity" evidence="1">
    <location>
        <begin position="13"/>
        <end position="25"/>
    </location>
</feature>
<evidence type="ECO:0000313" key="4">
    <source>
        <dbReference type="EMBL" id="BAM02787.1"/>
    </source>
</evidence>
<dbReference type="InterPro" id="IPR036465">
    <property type="entry name" value="vWFA_dom_sf"/>
</dbReference>
<dbReference type="HOGENOM" id="CLU_905714_0_0_0"/>
<dbReference type="PROSITE" id="PS50234">
    <property type="entry name" value="VWFA"/>
    <property type="match status" value="1"/>
</dbReference>
<dbReference type="AlphaFoldDB" id="I0IBZ9"/>
<protein>
    <recommendedName>
        <fullName evidence="3">VWFA domain-containing protein</fullName>
    </recommendedName>
</protein>
<feature type="signal peptide" evidence="2">
    <location>
        <begin position="1"/>
        <end position="18"/>
    </location>
</feature>
<dbReference type="Pfam" id="PF06707">
    <property type="entry name" value="DUF1194"/>
    <property type="match status" value="2"/>
</dbReference>
<dbReference type="KEGG" id="phm:PSMK_06280"/>
<organism evidence="4 5">
    <name type="scientific">Phycisphaera mikurensis (strain NBRC 102666 / KCTC 22515 / FYK2301M01)</name>
    <dbReference type="NCBI Taxonomy" id="1142394"/>
    <lineage>
        <taxon>Bacteria</taxon>
        <taxon>Pseudomonadati</taxon>
        <taxon>Planctomycetota</taxon>
        <taxon>Phycisphaerae</taxon>
        <taxon>Phycisphaerales</taxon>
        <taxon>Phycisphaeraceae</taxon>
        <taxon>Phycisphaera</taxon>
    </lineage>
</organism>
<accession>I0IBZ9</accession>
<sequence>MAALLAAAVLAPATTASAAEPDASEGWPYVAPPPPPPPPPTPEEIAERERRQAEAAERRRLEEEERRRNPPPPAPPMEPVAPPPPPPPNTAVDIELALLVDASKSVDDREWELQIDGYVKAFEDPAVQAQIMRSDGVAVMFMTWSSTWQHSNSGWHDLRTAADCRRFAQRIANFERRHADNTIMSNALGTAMHFMKRNKFDGRREVIDVSGDGVCENQAYYAANERGDDHDLDRLMGPTWDFILGNRGPNVTINGISIGDVEGLAGWYADELAQGPNSFSMHAADFEEFAIGIREKLVRELEPTAYD</sequence>
<evidence type="ECO:0000313" key="5">
    <source>
        <dbReference type="Proteomes" id="UP000007881"/>
    </source>
</evidence>
<dbReference type="InterPro" id="IPR002035">
    <property type="entry name" value="VWF_A"/>
</dbReference>
<keyword evidence="2" id="KW-0732">Signal</keyword>
<feature type="compositionally biased region" description="Pro residues" evidence="1">
    <location>
        <begin position="70"/>
        <end position="89"/>
    </location>
</feature>
<dbReference type="EMBL" id="AP012338">
    <property type="protein sequence ID" value="BAM02787.1"/>
    <property type="molecule type" value="Genomic_DNA"/>
</dbReference>
<evidence type="ECO:0000256" key="1">
    <source>
        <dbReference type="SAM" id="MobiDB-lite"/>
    </source>
</evidence>
<dbReference type="Proteomes" id="UP000007881">
    <property type="component" value="Chromosome"/>
</dbReference>
<dbReference type="eggNOG" id="COG1938">
    <property type="taxonomic scope" value="Bacteria"/>
</dbReference>
<name>I0IBZ9_PHYMF</name>
<proteinExistence type="predicted"/>
<feature type="compositionally biased region" description="Pro residues" evidence="1">
    <location>
        <begin position="30"/>
        <end position="42"/>
    </location>
</feature>
<dbReference type="STRING" id="1142394.PSMK_06280"/>
<keyword evidence="5" id="KW-1185">Reference proteome</keyword>
<feature type="domain" description="VWFA" evidence="3">
    <location>
        <begin position="95"/>
        <end position="301"/>
    </location>
</feature>
<dbReference type="InterPro" id="IPR010607">
    <property type="entry name" value="DUF1194"/>
</dbReference>
<feature type="chain" id="PRO_5003629058" description="VWFA domain-containing protein" evidence="2">
    <location>
        <begin position="19"/>
        <end position="307"/>
    </location>
</feature>